<dbReference type="PANTHER" id="PTHR46914">
    <property type="entry name" value="BACULOVIRAL IAP REPEAT-CONTAINING PROTEIN 1"/>
    <property type="match status" value="1"/>
</dbReference>
<reference evidence="3" key="2">
    <citation type="journal article" date="2013" name="Nat. Commun.">
        <title>Genome of the Chinese tree shrew.</title>
        <authorList>
            <person name="Fan Y."/>
            <person name="Huang Z.Y."/>
            <person name="Cao C.C."/>
            <person name="Chen C.S."/>
            <person name="Chen Y.X."/>
            <person name="Fan D.D."/>
            <person name="He J."/>
            <person name="Hou H.L."/>
            <person name="Hu L."/>
            <person name="Hu X.T."/>
            <person name="Jiang X.T."/>
            <person name="Lai R."/>
            <person name="Lang Y.S."/>
            <person name="Liang B."/>
            <person name="Liao S.G."/>
            <person name="Mu D."/>
            <person name="Ma Y.Y."/>
            <person name="Niu Y.Y."/>
            <person name="Sun X.Q."/>
            <person name="Xia J.Q."/>
            <person name="Xiao J."/>
            <person name="Xiong Z.Q."/>
            <person name="Xu L."/>
            <person name="Yang L."/>
            <person name="Zhang Y."/>
            <person name="Zhao W."/>
            <person name="Zhao X.D."/>
            <person name="Zheng Y.T."/>
            <person name="Zhou J.M."/>
            <person name="Zhu Y.B."/>
            <person name="Zhang G.J."/>
            <person name="Wang J."/>
            <person name="Yao Y.G."/>
        </authorList>
    </citation>
    <scope>NUCLEOTIDE SEQUENCE [LARGE SCALE GENOMIC DNA]</scope>
</reference>
<dbReference type="PROSITE" id="PS01282">
    <property type="entry name" value="BIR_REPEAT_1"/>
    <property type="match status" value="1"/>
</dbReference>
<dbReference type="InParanoid" id="L8Y5P7"/>
<dbReference type="FunFam" id="1.10.1170.10:FF:000007">
    <property type="entry name" value="Baculoviral IAP repeat-containing protein 1"/>
    <property type="match status" value="1"/>
</dbReference>
<dbReference type="STRING" id="246437.L8Y5P7"/>
<dbReference type="GO" id="GO:0070269">
    <property type="term" value="P:pyroptotic inflammatory response"/>
    <property type="evidence" value="ECO:0007669"/>
    <property type="project" value="TreeGrafter"/>
</dbReference>
<evidence type="ECO:0000313" key="2">
    <source>
        <dbReference type="EMBL" id="ELV10305.1"/>
    </source>
</evidence>
<name>L8Y5P7_TUPCH</name>
<dbReference type="AlphaFoldDB" id="L8Y5P7"/>
<dbReference type="EMBL" id="KB367922">
    <property type="protein sequence ID" value="ELV10305.1"/>
    <property type="molecule type" value="Genomic_DNA"/>
</dbReference>
<keyword evidence="3" id="KW-1185">Reference proteome</keyword>
<dbReference type="GO" id="GO:0042742">
    <property type="term" value="P:defense response to bacterium"/>
    <property type="evidence" value="ECO:0007669"/>
    <property type="project" value="TreeGrafter"/>
</dbReference>
<dbReference type="FunFam" id="1.10.1170.10:FF:000013">
    <property type="entry name" value="Baculoviral IAP repeat-containing protein 1"/>
    <property type="match status" value="1"/>
</dbReference>
<dbReference type="Gene3D" id="1.10.1170.10">
    <property type="entry name" value="Inhibitor Of Apoptosis Protein (2mihbC-IAP-1), Chain A"/>
    <property type="match status" value="3"/>
</dbReference>
<evidence type="ECO:0000313" key="3">
    <source>
        <dbReference type="Proteomes" id="UP000011518"/>
    </source>
</evidence>
<sequence length="402" mass="45465">MTTQGMASEERISQFDYDLLPQLSALLGLDAVEFAKQMEEDEQKDREQMQKGFNSQMRSEVKRLKTFLTYKPFSSWTPQEMAAAGFYFTGVKSGVQCFCCSLILFGTSLSRLPIEDHKKFRPDCEFLSSKDVGNIAKYDVKVKHPEHTFRRDQGSYQEEKARLDSFKNWPFYAQGTSPQALSAAGFIFTADCYDSIFANEDLRLGSFKNWPHESLVGPAALAKAGLFYTGVKDIVQCFSCSGRLENWKEGDDPLEDHTKFFPNCQFLQNMKSSAEVIPDFQSHGELAELTETTSENNLEDSVAVSSVMPVTILPSFVSLKILNLNQQQFPDKETAENFAYTLGFLHNLEELILPTGDGICQVAKLIIQQCQKLQWLRVLSFSQTLNDDSVMEIGELPPEKRV</sequence>
<dbReference type="CDD" id="cd00022">
    <property type="entry name" value="BIR"/>
    <property type="match status" value="2"/>
</dbReference>
<dbReference type="InterPro" id="IPR028789">
    <property type="entry name" value="Naip"/>
</dbReference>
<dbReference type="PANTHER" id="PTHR46914:SF1">
    <property type="entry name" value="BACULOVIRAL IAP REPEAT-CONTAINING PROTEIN 1"/>
    <property type="match status" value="1"/>
</dbReference>
<dbReference type="SMART" id="SM00238">
    <property type="entry name" value="BIR"/>
    <property type="match status" value="2"/>
</dbReference>
<evidence type="ECO:0000256" key="1">
    <source>
        <dbReference type="ARBA" id="ARBA00022703"/>
    </source>
</evidence>
<proteinExistence type="predicted"/>
<dbReference type="GO" id="GO:0043066">
    <property type="term" value="P:negative regulation of apoptotic process"/>
    <property type="evidence" value="ECO:0007669"/>
    <property type="project" value="InterPro"/>
</dbReference>
<dbReference type="GO" id="GO:0006915">
    <property type="term" value="P:apoptotic process"/>
    <property type="evidence" value="ECO:0007669"/>
    <property type="project" value="UniProtKB-KW"/>
</dbReference>
<dbReference type="SUPFAM" id="SSF57924">
    <property type="entry name" value="Inhibitor of apoptosis (IAP) repeat"/>
    <property type="match status" value="3"/>
</dbReference>
<dbReference type="GO" id="GO:0016045">
    <property type="term" value="P:detection of bacterium"/>
    <property type="evidence" value="ECO:0007669"/>
    <property type="project" value="TreeGrafter"/>
</dbReference>
<dbReference type="Pfam" id="PF00653">
    <property type="entry name" value="BIR"/>
    <property type="match status" value="2"/>
</dbReference>
<dbReference type="eggNOG" id="KOG1101">
    <property type="taxonomic scope" value="Eukaryota"/>
</dbReference>
<dbReference type="PROSITE" id="PS50143">
    <property type="entry name" value="BIR_REPEAT_2"/>
    <property type="match status" value="2"/>
</dbReference>
<protein>
    <submittedName>
        <fullName evidence="2">Baculoviral IAP repeat-containing protein 1a</fullName>
    </submittedName>
</protein>
<reference evidence="3" key="1">
    <citation type="submission" date="2012-07" db="EMBL/GenBank/DDBJ databases">
        <title>Genome of the Chinese tree shrew, a rising model animal genetically related to primates.</title>
        <authorList>
            <person name="Zhang G."/>
            <person name="Fan Y."/>
            <person name="Yao Y."/>
            <person name="Huang Z."/>
        </authorList>
    </citation>
    <scope>NUCLEOTIDE SEQUENCE [LARGE SCALE GENOMIC DNA]</scope>
</reference>
<dbReference type="GO" id="GO:0005524">
    <property type="term" value="F:ATP binding"/>
    <property type="evidence" value="ECO:0007669"/>
    <property type="project" value="TreeGrafter"/>
</dbReference>
<accession>L8Y5P7</accession>
<gene>
    <name evidence="2" type="ORF">TREES_T100016559</name>
</gene>
<dbReference type="SUPFAM" id="SSF52047">
    <property type="entry name" value="RNI-like"/>
    <property type="match status" value="1"/>
</dbReference>
<dbReference type="Proteomes" id="UP000011518">
    <property type="component" value="Unassembled WGS sequence"/>
</dbReference>
<dbReference type="GO" id="GO:0072557">
    <property type="term" value="C:IPAF inflammasome complex"/>
    <property type="evidence" value="ECO:0007669"/>
    <property type="project" value="TreeGrafter"/>
</dbReference>
<dbReference type="GO" id="GO:0043027">
    <property type="term" value="F:cysteine-type endopeptidase inhibitor activity involved in apoptotic process"/>
    <property type="evidence" value="ECO:0007669"/>
    <property type="project" value="InterPro"/>
</dbReference>
<dbReference type="InterPro" id="IPR001370">
    <property type="entry name" value="BIR_rpt"/>
</dbReference>
<organism evidence="2 3">
    <name type="scientific">Tupaia chinensis</name>
    <name type="common">Chinese tree shrew</name>
    <name type="synonym">Tupaia belangeri chinensis</name>
    <dbReference type="NCBI Taxonomy" id="246437"/>
    <lineage>
        <taxon>Eukaryota</taxon>
        <taxon>Metazoa</taxon>
        <taxon>Chordata</taxon>
        <taxon>Craniata</taxon>
        <taxon>Vertebrata</taxon>
        <taxon>Euteleostomi</taxon>
        <taxon>Mammalia</taxon>
        <taxon>Eutheria</taxon>
        <taxon>Euarchontoglires</taxon>
        <taxon>Scandentia</taxon>
        <taxon>Tupaiidae</taxon>
        <taxon>Tupaia</taxon>
    </lineage>
</organism>
<keyword evidence="1" id="KW-0053">Apoptosis</keyword>